<protein>
    <submittedName>
        <fullName evidence="1">Uncharacterized protein</fullName>
    </submittedName>
</protein>
<reference evidence="1 2" key="1">
    <citation type="journal article" date="2024" name="G3 (Bethesda)">
        <title>Genome assembly of Hibiscus sabdariffa L. provides insights into metabolisms of medicinal natural products.</title>
        <authorList>
            <person name="Kim T."/>
        </authorList>
    </citation>
    <scope>NUCLEOTIDE SEQUENCE [LARGE SCALE GENOMIC DNA]</scope>
    <source>
        <strain evidence="1">TK-2024</strain>
        <tissue evidence="1">Old leaves</tissue>
    </source>
</reference>
<dbReference type="PANTHER" id="PTHR31901:SF95">
    <property type="entry name" value="INDOLE-3-ACETIC ACID-AMIDO SYNTHETASE GH3.17-LIKE"/>
    <property type="match status" value="1"/>
</dbReference>
<evidence type="ECO:0000313" key="2">
    <source>
        <dbReference type="Proteomes" id="UP001396334"/>
    </source>
</evidence>
<accession>A0ABR2UAB8</accession>
<dbReference type="Proteomes" id="UP001396334">
    <property type="component" value="Unassembled WGS sequence"/>
</dbReference>
<dbReference type="EMBL" id="JBBPBN010000001">
    <property type="protein sequence ID" value="KAK9046399.1"/>
    <property type="molecule type" value="Genomic_DNA"/>
</dbReference>
<dbReference type="Pfam" id="PF03321">
    <property type="entry name" value="GH3"/>
    <property type="match status" value="1"/>
</dbReference>
<sequence>MADPMETKESDNGLEFLEEVTKNAHQIQEQVLAEILRRNAGTEYLTRFLHGQTDKQSFKNNVPIVTYEDIKPYIDRIANGETSNILLADPISFFIQSSGTSGGQPKLIPMTAEGFEERILEITLSDPVVRE</sequence>
<name>A0ABR2UAB8_9ROSI</name>
<evidence type="ECO:0000313" key="1">
    <source>
        <dbReference type="EMBL" id="KAK9046399.1"/>
    </source>
</evidence>
<organism evidence="1 2">
    <name type="scientific">Hibiscus sabdariffa</name>
    <name type="common">roselle</name>
    <dbReference type="NCBI Taxonomy" id="183260"/>
    <lineage>
        <taxon>Eukaryota</taxon>
        <taxon>Viridiplantae</taxon>
        <taxon>Streptophyta</taxon>
        <taxon>Embryophyta</taxon>
        <taxon>Tracheophyta</taxon>
        <taxon>Spermatophyta</taxon>
        <taxon>Magnoliopsida</taxon>
        <taxon>eudicotyledons</taxon>
        <taxon>Gunneridae</taxon>
        <taxon>Pentapetalae</taxon>
        <taxon>rosids</taxon>
        <taxon>malvids</taxon>
        <taxon>Malvales</taxon>
        <taxon>Malvaceae</taxon>
        <taxon>Malvoideae</taxon>
        <taxon>Hibiscus</taxon>
    </lineage>
</organism>
<keyword evidence="2" id="KW-1185">Reference proteome</keyword>
<dbReference type="PANTHER" id="PTHR31901">
    <property type="entry name" value="GH3 DOMAIN-CONTAINING PROTEIN"/>
    <property type="match status" value="1"/>
</dbReference>
<comment type="caution">
    <text evidence="1">The sequence shown here is derived from an EMBL/GenBank/DDBJ whole genome shotgun (WGS) entry which is preliminary data.</text>
</comment>
<gene>
    <name evidence="1" type="ORF">V6N11_052287</name>
</gene>
<dbReference type="InterPro" id="IPR004993">
    <property type="entry name" value="GH3"/>
</dbReference>
<proteinExistence type="predicted"/>